<proteinExistence type="predicted"/>
<evidence type="ECO:0000313" key="2">
    <source>
        <dbReference type="Proteomes" id="UP000198706"/>
    </source>
</evidence>
<dbReference type="Gene3D" id="1.20.58.320">
    <property type="entry name" value="TPR-like"/>
    <property type="match status" value="1"/>
</dbReference>
<dbReference type="RefSeq" id="WP_084333009.1">
    <property type="nucleotide sequence ID" value="NZ_FNFD01000001.1"/>
</dbReference>
<dbReference type="Proteomes" id="UP000198706">
    <property type="component" value="Unassembled WGS sequence"/>
</dbReference>
<gene>
    <name evidence="1" type="ORF">SAMN05216186_101206</name>
</gene>
<name>A0A1G8SYW8_9PSED</name>
<dbReference type="SUPFAM" id="SSF48452">
    <property type="entry name" value="TPR-like"/>
    <property type="match status" value="1"/>
</dbReference>
<keyword evidence="2" id="KW-1185">Reference proteome</keyword>
<dbReference type="Gene3D" id="1.25.40.10">
    <property type="entry name" value="Tetratricopeptide repeat domain"/>
    <property type="match status" value="1"/>
</dbReference>
<accession>A0A1G8SYW8</accession>
<dbReference type="InterPro" id="IPR011990">
    <property type="entry name" value="TPR-like_helical_dom_sf"/>
</dbReference>
<sequence length="202" mass="23244">MRSPWQSLLDWWFGEDRTASAADVAAAKNGLWFGYRDSKDAEARERFGDLTEQALAGGLSEWTAEPHGWLALILLLDQLPRMIHRGTPHAFAGDVRSRELVRHGLEQHWEEALRPIEQVFVYLPLEHAEDRDSQTLSVERFRDLREASSVDEDELFAGFLDYAERHRAVIERFGRFPHRNAILGRETTEEEGVFLQGPGSRF</sequence>
<dbReference type="EMBL" id="FNFD01000001">
    <property type="protein sequence ID" value="SDJ34418.1"/>
    <property type="molecule type" value="Genomic_DNA"/>
</dbReference>
<dbReference type="InterPro" id="IPR010323">
    <property type="entry name" value="DUF924"/>
</dbReference>
<organism evidence="1 2">
    <name type="scientific">Pseudomonas indica</name>
    <dbReference type="NCBI Taxonomy" id="137658"/>
    <lineage>
        <taxon>Bacteria</taxon>
        <taxon>Pseudomonadati</taxon>
        <taxon>Pseudomonadota</taxon>
        <taxon>Gammaproteobacteria</taxon>
        <taxon>Pseudomonadales</taxon>
        <taxon>Pseudomonadaceae</taxon>
        <taxon>Pseudomonas</taxon>
    </lineage>
</organism>
<protein>
    <submittedName>
        <fullName evidence="1">Uncharacterized conserved protein, DUF924 family</fullName>
    </submittedName>
</protein>
<dbReference type="STRING" id="137658.SAMN05216186_101206"/>
<dbReference type="Pfam" id="PF06041">
    <property type="entry name" value="DUF924"/>
    <property type="match status" value="1"/>
</dbReference>
<dbReference type="AlphaFoldDB" id="A0A1G8SYW8"/>
<evidence type="ECO:0000313" key="1">
    <source>
        <dbReference type="EMBL" id="SDJ34418.1"/>
    </source>
</evidence>
<reference evidence="1 2" key="1">
    <citation type="submission" date="2016-10" db="EMBL/GenBank/DDBJ databases">
        <authorList>
            <person name="de Groot N.N."/>
        </authorList>
    </citation>
    <scope>NUCLEOTIDE SEQUENCE [LARGE SCALE GENOMIC DNA]</scope>
    <source>
        <strain evidence="1 2">JCM 21544</strain>
    </source>
</reference>